<proteinExistence type="predicted"/>
<sequence length="257" mass="28115">MAGEQTPLMDERAANPDESGSGFGLLAVILIVPRLVGAGIGFGIYKLGDTVKYDLHLAKLQHDAYGFFFVSIYLFSFMVHFINVFPMVYKGKIMKQDAGNLRANMLIYRTLGSDSKQQVILEEDGPVGEYNRANRSLGHFVENSAGAMLCMLLAGYVFPFPAAVLVVILLLGRIVHQIGYASSYGKHAPGFMLHMIGAVPCSEVGERQGCQSEKGCHHAAYLYLTVVVEWLEVVGEGASTYRSLPSLPSLLRHFGFS</sequence>
<gene>
    <name evidence="6" type="ORF">CCMP2556_LOCUS11664</name>
</gene>
<feature type="transmembrane region" description="Helical" evidence="5">
    <location>
        <begin position="65"/>
        <end position="85"/>
    </location>
</feature>
<evidence type="ECO:0000256" key="1">
    <source>
        <dbReference type="ARBA" id="ARBA00004370"/>
    </source>
</evidence>
<evidence type="ECO:0000313" key="6">
    <source>
        <dbReference type="EMBL" id="CAK9014389.1"/>
    </source>
</evidence>
<feature type="transmembrane region" description="Helical" evidence="5">
    <location>
        <begin position="145"/>
        <end position="171"/>
    </location>
</feature>
<accession>A0ABP0JJ69</accession>
<evidence type="ECO:0000256" key="3">
    <source>
        <dbReference type="ARBA" id="ARBA00022989"/>
    </source>
</evidence>
<dbReference type="InterPro" id="IPR001129">
    <property type="entry name" value="Membr-assoc_MAPEG"/>
</dbReference>
<dbReference type="InterPro" id="IPR023352">
    <property type="entry name" value="MAPEG-like_dom_sf"/>
</dbReference>
<dbReference type="SUPFAM" id="SSF161084">
    <property type="entry name" value="MAPEG domain-like"/>
    <property type="match status" value="1"/>
</dbReference>
<name>A0ABP0JJ69_9DINO</name>
<evidence type="ECO:0008006" key="8">
    <source>
        <dbReference type="Google" id="ProtNLM"/>
    </source>
</evidence>
<feature type="transmembrane region" description="Helical" evidence="5">
    <location>
        <begin position="20"/>
        <end position="45"/>
    </location>
</feature>
<keyword evidence="4 5" id="KW-0472">Membrane</keyword>
<keyword evidence="3 5" id="KW-1133">Transmembrane helix</keyword>
<dbReference type="Pfam" id="PF01124">
    <property type="entry name" value="MAPEG"/>
    <property type="match status" value="1"/>
</dbReference>
<evidence type="ECO:0000256" key="5">
    <source>
        <dbReference type="SAM" id="Phobius"/>
    </source>
</evidence>
<dbReference type="Proteomes" id="UP001642484">
    <property type="component" value="Unassembled WGS sequence"/>
</dbReference>
<evidence type="ECO:0000256" key="4">
    <source>
        <dbReference type="ARBA" id="ARBA00023136"/>
    </source>
</evidence>
<comment type="caution">
    <text evidence="6">The sequence shown here is derived from an EMBL/GenBank/DDBJ whole genome shotgun (WGS) entry which is preliminary data.</text>
</comment>
<dbReference type="Gene3D" id="1.20.120.550">
    <property type="entry name" value="Membrane associated eicosanoid/glutathione metabolism-like domain"/>
    <property type="match status" value="1"/>
</dbReference>
<dbReference type="EMBL" id="CAXAMN010005557">
    <property type="protein sequence ID" value="CAK9014389.1"/>
    <property type="molecule type" value="Genomic_DNA"/>
</dbReference>
<evidence type="ECO:0000313" key="7">
    <source>
        <dbReference type="Proteomes" id="UP001642484"/>
    </source>
</evidence>
<keyword evidence="2 5" id="KW-0812">Transmembrane</keyword>
<organism evidence="6 7">
    <name type="scientific">Durusdinium trenchii</name>
    <dbReference type="NCBI Taxonomy" id="1381693"/>
    <lineage>
        <taxon>Eukaryota</taxon>
        <taxon>Sar</taxon>
        <taxon>Alveolata</taxon>
        <taxon>Dinophyceae</taxon>
        <taxon>Suessiales</taxon>
        <taxon>Symbiodiniaceae</taxon>
        <taxon>Durusdinium</taxon>
    </lineage>
</organism>
<reference evidence="6 7" key="1">
    <citation type="submission" date="2024-02" db="EMBL/GenBank/DDBJ databases">
        <authorList>
            <person name="Chen Y."/>
            <person name="Shah S."/>
            <person name="Dougan E. K."/>
            <person name="Thang M."/>
            <person name="Chan C."/>
        </authorList>
    </citation>
    <scope>NUCLEOTIDE SEQUENCE [LARGE SCALE GENOMIC DNA]</scope>
</reference>
<comment type="subcellular location">
    <subcellularLocation>
        <location evidence="1">Membrane</location>
    </subcellularLocation>
</comment>
<protein>
    <recommendedName>
        <fullName evidence="8">Glutathione transferase</fullName>
    </recommendedName>
</protein>
<evidence type="ECO:0000256" key="2">
    <source>
        <dbReference type="ARBA" id="ARBA00022692"/>
    </source>
</evidence>
<keyword evidence="7" id="KW-1185">Reference proteome</keyword>